<evidence type="ECO:0000313" key="3">
    <source>
        <dbReference type="Proteomes" id="UP000579647"/>
    </source>
</evidence>
<dbReference type="EMBL" id="JACHDO010000001">
    <property type="protein sequence ID" value="MBB5493309.1"/>
    <property type="molecule type" value="Genomic_DNA"/>
</dbReference>
<keyword evidence="1" id="KW-1133">Transmembrane helix</keyword>
<protein>
    <submittedName>
        <fullName evidence="2">Uncharacterized protein</fullName>
    </submittedName>
</protein>
<keyword evidence="3" id="KW-1185">Reference proteome</keyword>
<reference evidence="2 3" key="1">
    <citation type="submission" date="2020-08" db="EMBL/GenBank/DDBJ databases">
        <title>Sequencing the genomes of 1000 actinobacteria strains.</title>
        <authorList>
            <person name="Klenk H.-P."/>
        </authorList>
    </citation>
    <scope>NUCLEOTIDE SEQUENCE [LARGE SCALE GENOMIC DNA]</scope>
    <source>
        <strain evidence="2 3">DSM 44598</strain>
    </source>
</reference>
<keyword evidence="1" id="KW-0472">Membrane</keyword>
<feature type="transmembrane region" description="Helical" evidence="1">
    <location>
        <begin position="12"/>
        <end position="30"/>
    </location>
</feature>
<evidence type="ECO:0000313" key="2">
    <source>
        <dbReference type="EMBL" id="MBB5493309.1"/>
    </source>
</evidence>
<evidence type="ECO:0000256" key="1">
    <source>
        <dbReference type="SAM" id="Phobius"/>
    </source>
</evidence>
<dbReference type="AlphaFoldDB" id="A0A840W8G5"/>
<proteinExistence type="predicted"/>
<gene>
    <name evidence="2" type="ORF">HNR07_004446</name>
</gene>
<sequence>MSSMSETVLGVLMVLSVAGVLVCTVAGAIWNRRRGFTPFQVMGPARGFGHRQHLAGRRREGNGPHIAERHRRAERLIRRGERAESPRLALLVCHWAAQSYDDWENPWAAWNAVFLAPLFGGFLAITDRLAPLPALVTAAALLVVALALPVYRIHVLRRSAWAVETNRDLAKEFPCPDTSSR</sequence>
<keyword evidence="1" id="KW-0812">Transmembrane</keyword>
<feature type="transmembrane region" description="Helical" evidence="1">
    <location>
        <begin position="107"/>
        <end position="126"/>
    </location>
</feature>
<accession>A0A840W8G5</accession>
<comment type="caution">
    <text evidence="2">The sequence shown here is derived from an EMBL/GenBank/DDBJ whole genome shotgun (WGS) entry which is preliminary data.</text>
</comment>
<organism evidence="2 3">
    <name type="scientific">Nocardiopsis metallicus</name>
    <dbReference type="NCBI Taxonomy" id="179819"/>
    <lineage>
        <taxon>Bacteria</taxon>
        <taxon>Bacillati</taxon>
        <taxon>Actinomycetota</taxon>
        <taxon>Actinomycetes</taxon>
        <taxon>Streptosporangiales</taxon>
        <taxon>Nocardiopsidaceae</taxon>
        <taxon>Nocardiopsis</taxon>
    </lineage>
</organism>
<feature type="transmembrane region" description="Helical" evidence="1">
    <location>
        <begin position="132"/>
        <end position="151"/>
    </location>
</feature>
<name>A0A840W8G5_9ACTN</name>
<dbReference type="Proteomes" id="UP000579647">
    <property type="component" value="Unassembled WGS sequence"/>
</dbReference>
<dbReference type="RefSeq" id="WP_184366587.1">
    <property type="nucleotide sequence ID" value="NZ_BAAAKM010000007.1"/>
</dbReference>